<dbReference type="PANTHER" id="PTHR38011:SF7">
    <property type="entry name" value="2,5-DIAMINO-6-RIBOSYLAMINO-4(3H)-PYRIMIDINONE 5'-PHOSPHATE REDUCTASE"/>
    <property type="match status" value="1"/>
</dbReference>
<evidence type="ECO:0000256" key="2">
    <source>
        <dbReference type="ARBA" id="ARBA00004882"/>
    </source>
</evidence>
<keyword evidence="6" id="KW-0378">Hydrolase</keyword>
<evidence type="ECO:0000256" key="5">
    <source>
        <dbReference type="ARBA" id="ARBA00022723"/>
    </source>
</evidence>
<evidence type="ECO:0000256" key="7">
    <source>
        <dbReference type="ARBA" id="ARBA00022833"/>
    </source>
</evidence>
<dbReference type="PIRSF" id="PIRSF006769">
    <property type="entry name" value="RibD"/>
    <property type="match status" value="1"/>
</dbReference>
<dbReference type="InterPro" id="IPR016192">
    <property type="entry name" value="APOBEC/CMP_deaminase_Zn-bd"/>
</dbReference>
<dbReference type="CDD" id="cd01284">
    <property type="entry name" value="Riboflavin_deaminase-reductase"/>
    <property type="match status" value="1"/>
</dbReference>
<reference evidence="12" key="1">
    <citation type="submission" date="2016-10" db="EMBL/GenBank/DDBJ databases">
        <title>Sequence of Gallionella enrichment culture.</title>
        <authorList>
            <person name="Poehlein A."/>
            <person name="Muehling M."/>
            <person name="Daniel R."/>
        </authorList>
    </citation>
    <scope>NUCLEOTIDE SEQUENCE</scope>
</reference>
<dbReference type="PROSITE" id="PS51747">
    <property type="entry name" value="CYT_DCMP_DEAMINASES_2"/>
    <property type="match status" value="1"/>
</dbReference>
<proteinExistence type="predicted"/>
<dbReference type="InterPro" id="IPR004794">
    <property type="entry name" value="Eubact_RibD"/>
</dbReference>
<protein>
    <submittedName>
        <fullName evidence="12">Riboflavin biosynthesis protein RibD</fullName>
    </submittedName>
</protein>
<dbReference type="GO" id="GO:0050661">
    <property type="term" value="F:NADP binding"/>
    <property type="evidence" value="ECO:0007669"/>
    <property type="project" value="InterPro"/>
</dbReference>
<dbReference type="InterPro" id="IPR050765">
    <property type="entry name" value="Riboflavin_Biosynth_HTPR"/>
</dbReference>
<dbReference type="SUPFAM" id="SSF53927">
    <property type="entry name" value="Cytidine deaminase-like"/>
    <property type="match status" value="1"/>
</dbReference>
<organism evidence="12">
    <name type="scientific">mine drainage metagenome</name>
    <dbReference type="NCBI Taxonomy" id="410659"/>
    <lineage>
        <taxon>unclassified sequences</taxon>
        <taxon>metagenomes</taxon>
        <taxon>ecological metagenomes</taxon>
    </lineage>
</organism>
<dbReference type="Pfam" id="PF01872">
    <property type="entry name" value="RibD_C"/>
    <property type="match status" value="1"/>
</dbReference>
<feature type="domain" description="CMP/dCMP-type deaminase" evidence="11">
    <location>
        <begin position="13"/>
        <end position="135"/>
    </location>
</feature>
<dbReference type="InterPro" id="IPR002125">
    <property type="entry name" value="CMP_dCMP_dom"/>
</dbReference>
<keyword evidence="5" id="KW-0479">Metal-binding</keyword>
<keyword evidence="9" id="KW-0560">Oxidoreductase</keyword>
<dbReference type="Gene3D" id="3.40.430.10">
    <property type="entry name" value="Dihydrofolate Reductase, subunit A"/>
    <property type="match status" value="1"/>
</dbReference>
<sequence>MTQRPTTNTLFSAADHSYMALALRLAEQGLYTTQPNPRVGCVIVKNHQIIGQGAHLKAGEAHAEVHALLQAGDAAKDADAYVTLEPCNHHGRTPPCVDALIKAGVKRVVVAMQDPNPLVAGAGIKRLQAHGIEVAAGLMEKEALALNLGFISRMTRHLPYVRSKVAASLDGRTALNNGKSLWITGESARLDVQHWRAKSCAIVTGIGTVLADNPTMNVRLPDVARQPLRVIVDSRLHIPLGSKILKPESLRISPVLIVYAHDETNHTESLTACGAELLKLPDAHGHVDLLALLSNLAQRGVNEVLLEAGQGLNGAFLHANLIDEFIFYYAPKLMGADSKAMFAIPELTEMQQVTDLQIIDVRQVGQDIRLRAKPVKRSNQ</sequence>
<dbReference type="NCBIfam" id="TIGR00227">
    <property type="entry name" value="ribD_Cterm"/>
    <property type="match status" value="1"/>
</dbReference>
<dbReference type="NCBIfam" id="TIGR00326">
    <property type="entry name" value="eubact_ribD"/>
    <property type="match status" value="1"/>
</dbReference>
<evidence type="ECO:0000256" key="8">
    <source>
        <dbReference type="ARBA" id="ARBA00022857"/>
    </source>
</evidence>
<gene>
    <name evidence="12" type="primary">ribD_2</name>
    <name evidence="12" type="ORF">GALL_60930</name>
</gene>
<dbReference type="GO" id="GO:0008703">
    <property type="term" value="F:5-amino-6-(5-phosphoribosylamino)uracil reductase activity"/>
    <property type="evidence" value="ECO:0007669"/>
    <property type="project" value="InterPro"/>
</dbReference>
<dbReference type="InterPro" id="IPR024072">
    <property type="entry name" value="DHFR-like_dom_sf"/>
</dbReference>
<keyword evidence="10" id="KW-0511">Multifunctional enzyme</keyword>
<accession>A0A1J5SV25</accession>
<keyword evidence="4" id="KW-0686">Riboflavin biosynthesis</keyword>
<dbReference type="GO" id="GO:0008835">
    <property type="term" value="F:diaminohydroxyphosphoribosylaminopyrimidine deaminase activity"/>
    <property type="evidence" value="ECO:0007669"/>
    <property type="project" value="InterPro"/>
</dbReference>
<evidence type="ECO:0000256" key="10">
    <source>
        <dbReference type="ARBA" id="ARBA00023268"/>
    </source>
</evidence>
<dbReference type="GO" id="GO:0008270">
    <property type="term" value="F:zinc ion binding"/>
    <property type="evidence" value="ECO:0007669"/>
    <property type="project" value="InterPro"/>
</dbReference>
<dbReference type="PROSITE" id="PS00903">
    <property type="entry name" value="CYT_DCMP_DEAMINASES_1"/>
    <property type="match status" value="1"/>
</dbReference>
<dbReference type="GO" id="GO:0009231">
    <property type="term" value="P:riboflavin biosynthetic process"/>
    <property type="evidence" value="ECO:0007669"/>
    <property type="project" value="UniProtKB-UniPathway"/>
</dbReference>
<evidence type="ECO:0000256" key="3">
    <source>
        <dbReference type="ARBA" id="ARBA00004910"/>
    </source>
</evidence>
<dbReference type="Pfam" id="PF00383">
    <property type="entry name" value="dCMP_cyt_deam_1"/>
    <property type="match status" value="1"/>
</dbReference>
<comment type="pathway">
    <text evidence="2">Cofactor biosynthesis; riboflavin biosynthesis; 5-amino-6-(D-ribitylamino)uracil from GTP: step 2/4.</text>
</comment>
<comment type="pathway">
    <text evidence="3">Cofactor biosynthesis; riboflavin biosynthesis; 5-amino-6-(D-ribitylamino)uracil from GTP: step 3/4.</text>
</comment>
<name>A0A1J5SV25_9ZZZZ</name>
<evidence type="ECO:0000256" key="1">
    <source>
        <dbReference type="ARBA" id="ARBA00001947"/>
    </source>
</evidence>
<dbReference type="Gene3D" id="3.40.140.10">
    <property type="entry name" value="Cytidine Deaminase, domain 2"/>
    <property type="match status" value="1"/>
</dbReference>
<evidence type="ECO:0000256" key="6">
    <source>
        <dbReference type="ARBA" id="ARBA00022801"/>
    </source>
</evidence>
<keyword evidence="8" id="KW-0521">NADP</keyword>
<comment type="cofactor">
    <cofactor evidence="1">
        <name>Zn(2+)</name>
        <dbReference type="ChEBI" id="CHEBI:29105"/>
    </cofactor>
</comment>
<keyword evidence="7" id="KW-0862">Zinc</keyword>
<dbReference type="UniPathway" id="UPA00275">
    <property type="reaction ID" value="UER00401"/>
</dbReference>
<comment type="caution">
    <text evidence="12">The sequence shown here is derived from an EMBL/GenBank/DDBJ whole genome shotgun (WGS) entry which is preliminary data.</text>
</comment>
<evidence type="ECO:0000256" key="9">
    <source>
        <dbReference type="ARBA" id="ARBA00023002"/>
    </source>
</evidence>
<dbReference type="InterPro" id="IPR016193">
    <property type="entry name" value="Cytidine_deaminase-like"/>
</dbReference>
<evidence type="ECO:0000313" key="12">
    <source>
        <dbReference type="EMBL" id="OIR12394.1"/>
    </source>
</evidence>
<dbReference type="AlphaFoldDB" id="A0A1J5SV25"/>
<evidence type="ECO:0000256" key="4">
    <source>
        <dbReference type="ARBA" id="ARBA00022619"/>
    </source>
</evidence>
<dbReference type="InterPro" id="IPR002734">
    <property type="entry name" value="RibDG_C"/>
</dbReference>
<evidence type="ECO:0000259" key="11">
    <source>
        <dbReference type="PROSITE" id="PS51747"/>
    </source>
</evidence>
<dbReference type="FunFam" id="3.40.140.10:FF:000025">
    <property type="entry name" value="Riboflavin biosynthesis protein RibD"/>
    <property type="match status" value="1"/>
</dbReference>
<dbReference type="SUPFAM" id="SSF53597">
    <property type="entry name" value="Dihydrofolate reductase-like"/>
    <property type="match status" value="1"/>
</dbReference>
<dbReference type="EMBL" id="MLJW01000017">
    <property type="protein sequence ID" value="OIR12394.1"/>
    <property type="molecule type" value="Genomic_DNA"/>
</dbReference>
<dbReference type="InterPro" id="IPR011549">
    <property type="entry name" value="RibD_C"/>
</dbReference>
<dbReference type="PANTHER" id="PTHR38011">
    <property type="entry name" value="DIHYDROFOLATE REDUCTASE FAMILY PROTEIN (AFU_ORTHOLOGUE AFUA_8G06820)"/>
    <property type="match status" value="1"/>
</dbReference>